<proteinExistence type="predicted"/>
<evidence type="ECO:0000313" key="2">
    <source>
        <dbReference type="EMBL" id="MFC5863508.1"/>
    </source>
</evidence>
<comment type="caution">
    <text evidence="2">The sequence shown here is derived from an EMBL/GenBank/DDBJ whole genome shotgun (WGS) entry which is preliminary data.</text>
</comment>
<dbReference type="InterPro" id="IPR036388">
    <property type="entry name" value="WH-like_DNA-bd_sf"/>
</dbReference>
<sequence length="111" mass="12336">MVRRNYLGEMELMVLLAVVRLGDDAYGVPISKELLLIAQREVSVGSIYAALERLESKGFVSSSLGEPTPERGGRAKRYFHVTRTGVRTLEQTRESLTRLWSDVPALKGKSA</sequence>
<dbReference type="InterPro" id="IPR036390">
    <property type="entry name" value="WH_DNA-bd_sf"/>
</dbReference>
<dbReference type="RefSeq" id="WP_263340363.1">
    <property type="nucleotide sequence ID" value="NZ_JAGSYH010000005.1"/>
</dbReference>
<dbReference type="EMBL" id="JBHSPH010000005">
    <property type="protein sequence ID" value="MFC5863508.1"/>
    <property type="molecule type" value="Genomic_DNA"/>
</dbReference>
<keyword evidence="3" id="KW-1185">Reference proteome</keyword>
<dbReference type="PANTHER" id="PTHR33169">
    <property type="entry name" value="PADR-FAMILY TRANSCRIPTIONAL REGULATOR"/>
    <property type="match status" value="1"/>
</dbReference>
<gene>
    <name evidence="2" type="ORF">ACFPT7_14475</name>
</gene>
<dbReference type="PANTHER" id="PTHR33169:SF14">
    <property type="entry name" value="TRANSCRIPTIONAL REGULATOR RV3488"/>
    <property type="match status" value="1"/>
</dbReference>
<feature type="domain" description="Transcription regulator PadR N-terminal" evidence="1">
    <location>
        <begin position="15"/>
        <end position="90"/>
    </location>
</feature>
<organism evidence="2 3">
    <name type="scientific">Acidicapsa dinghuensis</name>
    <dbReference type="NCBI Taxonomy" id="2218256"/>
    <lineage>
        <taxon>Bacteria</taxon>
        <taxon>Pseudomonadati</taxon>
        <taxon>Acidobacteriota</taxon>
        <taxon>Terriglobia</taxon>
        <taxon>Terriglobales</taxon>
        <taxon>Acidobacteriaceae</taxon>
        <taxon>Acidicapsa</taxon>
    </lineage>
</organism>
<name>A0ABW1EHD1_9BACT</name>
<dbReference type="InterPro" id="IPR005149">
    <property type="entry name" value="Tscrpt_reg_PadR_N"/>
</dbReference>
<accession>A0ABW1EHD1</accession>
<dbReference type="Gene3D" id="1.10.10.10">
    <property type="entry name" value="Winged helix-like DNA-binding domain superfamily/Winged helix DNA-binding domain"/>
    <property type="match status" value="1"/>
</dbReference>
<dbReference type="Proteomes" id="UP001596091">
    <property type="component" value="Unassembled WGS sequence"/>
</dbReference>
<dbReference type="Pfam" id="PF03551">
    <property type="entry name" value="PadR"/>
    <property type="match status" value="1"/>
</dbReference>
<protein>
    <submittedName>
        <fullName evidence="2">PadR family transcriptional regulator</fullName>
    </submittedName>
</protein>
<dbReference type="SUPFAM" id="SSF46785">
    <property type="entry name" value="Winged helix' DNA-binding domain"/>
    <property type="match status" value="1"/>
</dbReference>
<dbReference type="InterPro" id="IPR052509">
    <property type="entry name" value="Metal_resp_DNA-bind_regulator"/>
</dbReference>
<reference evidence="3" key="1">
    <citation type="journal article" date="2019" name="Int. J. Syst. Evol. Microbiol.">
        <title>The Global Catalogue of Microorganisms (GCM) 10K type strain sequencing project: providing services to taxonomists for standard genome sequencing and annotation.</title>
        <authorList>
            <consortium name="The Broad Institute Genomics Platform"/>
            <consortium name="The Broad Institute Genome Sequencing Center for Infectious Disease"/>
            <person name="Wu L."/>
            <person name="Ma J."/>
        </authorList>
    </citation>
    <scope>NUCLEOTIDE SEQUENCE [LARGE SCALE GENOMIC DNA]</scope>
    <source>
        <strain evidence="3">JCM 4087</strain>
    </source>
</reference>
<evidence type="ECO:0000313" key="3">
    <source>
        <dbReference type="Proteomes" id="UP001596091"/>
    </source>
</evidence>
<evidence type="ECO:0000259" key="1">
    <source>
        <dbReference type="Pfam" id="PF03551"/>
    </source>
</evidence>